<dbReference type="PANTHER" id="PTHR38050:SF1">
    <property type="entry name" value="FERULOYL ESTERASE C"/>
    <property type="match status" value="1"/>
</dbReference>
<evidence type="ECO:0000256" key="11">
    <source>
        <dbReference type="RuleBase" id="RU367094"/>
    </source>
</evidence>
<keyword evidence="6 11" id="KW-0378">Hydrolase</keyword>
<dbReference type="STRING" id="1447875.A0A2B7XSG2"/>
<dbReference type="Proteomes" id="UP000223968">
    <property type="component" value="Unassembled WGS sequence"/>
</dbReference>
<evidence type="ECO:0000256" key="2">
    <source>
        <dbReference type="ARBA" id="ARBA00010278"/>
    </source>
</evidence>
<accession>A0A2B7XSG2</accession>
<reference evidence="12 13" key="1">
    <citation type="submission" date="2017-10" db="EMBL/GenBank/DDBJ databases">
        <title>Comparative genomics in systemic dimorphic fungi from Ajellomycetaceae.</title>
        <authorList>
            <person name="Munoz J.F."/>
            <person name="Mcewen J.G."/>
            <person name="Clay O.K."/>
            <person name="Cuomo C.A."/>
        </authorList>
    </citation>
    <scope>NUCLEOTIDE SEQUENCE [LARGE SCALE GENOMIC DNA]</scope>
    <source>
        <strain evidence="12 13">UAMH5409</strain>
    </source>
</reference>
<evidence type="ECO:0000256" key="7">
    <source>
        <dbReference type="ARBA" id="ARBA00023277"/>
    </source>
</evidence>
<dbReference type="SUPFAM" id="SSF53474">
    <property type="entry name" value="alpha/beta-Hydrolases"/>
    <property type="match status" value="1"/>
</dbReference>
<dbReference type="ESTHER" id="9euro-a0a2b7xsg2">
    <property type="family name" value="FaeC"/>
</dbReference>
<proteinExistence type="inferred from homology"/>
<dbReference type="OrthoDB" id="424610at2759"/>
<feature type="chain" id="PRO_5027156446" description="Feruloyl esterase C" evidence="11">
    <location>
        <begin position="19"/>
        <end position="283"/>
    </location>
</feature>
<gene>
    <name evidence="12" type="ORF">AJ79_04591</name>
</gene>
<dbReference type="EMBL" id="PDNB01000066">
    <property type="protein sequence ID" value="PGH11899.1"/>
    <property type="molecule type" value="Genomic_DNA"/>
</dbReference>
<dbReference type="AlphaFoldDB" id="A0A2B7XSG2"/>
<keyword evidence="8 11" id="KW-0624">Polysaccharide degradation</keyword>
<evidence type="ECO:0000313" key="12">
    <source>
        <dbReference type="EMBL" id="PGH11899.1"/>
    </source>
</evidence>
<evidence type="ECO:0000256" key="9">
    <source>
        <dbReference type="ARBA" id="ARBA00025250"/>
    </source>
</evidence>
<keyword evidence="3 11" id="KW-0964">Secreted</keyword>
<evidence type="ECO:0000256" key="5">
    <source>
        <dbReference type="ARBA" id="ARBA00022729"/>
    </source>
</evidence>
<comment type="function">
    <text evidence="9 11">Involved in degradation of plant cell walls. Hydrolyzes the feruloyl-arabinose ester bond in arabinoxylans, and the feruloyl-galactose ester bond in pectin. Active against paranitrophenyl-acetate, methyl ferulate and wheat arabinoxylan.</text>
</comment>
<evidence type="ECO:0000256" key="4">
    <source>
        <dbReference type="ARBA" id="ARBA00022651"/>
    </source>
</evidence>
<dbReference type="GO" id="GO:0030600">
    <property type="term" value="F:feruloyl esterase activity"/>
    <property type="evidence" value="ECO:0007669"/>
    <property type="project" value="UniProtKB-UniRule"/>
</dbReference>
<keyword evidence="4 11" id="KW-0858">Xylan degradation</keyword>
<dbReference type="GO" id="GO:0045493">
    <property type="term" value="P:xylan catabolic process"/>
    <property type="evidence" value="ECO:0007669"/>
    <property type="project" value="UniProtKB-UniRule"/>
</dbReference>
<comment type="catalytic activity">
    <reaction evidence="10 11">
        <text>feruloyl-polysaccharide + H2O = ferulate + polysaccharide.</text>
        <dbReference type="EC" id="3.1.1.73"/>
    </reaction>
</comment>
<dbReference type="GO" id="GO:0005576">
    <property type="term" value="C:extracellular region"/>
    <property type="evidence" value="ECO:0007669"/>
    <property type="project" value="UniProtKB-SubCell"/>
</dbReference>
<protein>
    <recommendedName>
        <fullName evidence="11">Feruloyl esterase C</fullName>
        <ecNumber evidence="11">3.1.1.73</ecNumber>
    </recommendedName>
    <alternativeName>
        <fullName evidence="11">Ferulic acid esterase C</fullName>
    </alternativeName>
</protein>
<evidence type="ECO:0000256" key="10">
    <source>
        <dbReference type="ARBA" id="ARBA00034075"/>
    </source>
</evidence>
<dbReference type="PANTHER" id="PTHR38050">
    <property type="match status" value="1"/>
</dbReference>
<sequence length="283" mass="30114">MNRFLSLGLLALPVFSQSLSPGCGNSPTLASGTHTLTVGDQEREFILTLPDGYEANNPYRLIFGFHWLGGSMEDVATGQTVENGTWSYYGLQRLAENSAIFVAPQGQANAWVNLGGVDTNFVDAMIETLEADLCVDQNLRFATGFSYGASMSYSLACNRASEFRAVAALSGGQVSGCDGGKDPIAYMGVHGLGDLVLPIAAGRALRDTFVAANGCTEQEAPEPEPGSLTHVKTEYEGCKEGYPVTWIAFDGDHIPAPYDGGEGDNGTLAYTPGETWSFFSQFS</sequence>
<comment type="caution">
    <text evidence="12">The sequence shown here is derived from an EMBL/GenBank/DDBJ whole genome shotgun (WGS) entry which is preliminary data.</text>
</comment>
<keyword evidence="7 11" id="KW-0119">Carbohydrate metabolism</keyword>
<dbReference type="EC" id="3.1.1.73" evidence="11"/>
<comment type="subcellular location">
    <subcellularLocation>
        <location evidence="1 11">Secreted</location>
    </subcellularLocation>
</comment>
<keyword evidence="13" id="KW-1185">Reference proteome</keyword>
<comment type="similarity">
    <text evidence="2 11">Belongs to the faeC family.</text>
</comment>
<organism evidence="12 13">
    <name type="scientific">Helicocarpus griseus UAMH5409</name>
    <dbReference type="NCBI Taxonomy" id="1447875"/>
    <lineage>
        <taxon>Eukaryota</taxon>
        <taxon>Fungi</taxon>
        <taxon>Dikarya</taxon>
        <taxon>Ascomycota</taxon>
        <taxon>Pezizomycotina</taxon>
        <taxon>Eurotiomycetes</taxon>
        <taxon>Eurotiomycetidae</taxon>
        <taxon>Onygenales</taxon>
        <taxon>Ajellomycetaceae</taxon>
        <taxon>Helicocarpus</taxon>
    </lineage>
</organism>
<evidence type="ECO:0000256" key="6">
    <source>
        <dbReference type="ARBA" id="ARBA00022801"/>
    </source>
</evidence>
<dbReference type="Gene3D" id="3.40.50.1820">
    <property type="entry name" value="alpha/beta hydrolase"/>
    <property type="match status" value="1"/>
</dbReference>
<keyword evidence="5 11" id="KW-0732">Signal</keyword>
<evidence type="ECO:0000256" key="3">
    <source>
        <dbReference type="ARBA" id="ARBA00022525"/>
    </source>
</evidence>
<dbReference type="InterPro" id="IPR043595">
    <property type="entry name" value="FaeB/C/D"/>
</dbReference>
<evidence type="ECO:0000313" key="13">
    <source>
        <dbReference type="Proteomes" id="UP000223968"/>
    </source>
</evidence>
<evidence type="ECO:0000256" key="1">
    <source>
        <dbReference type="ARBA" id="ARBA00004613"/>
    </source>
</evidence>
<feature type="signal peptide" evidence="11">
    <location>
        <begin position="1"/>
        <end position="18"/>
    </location>
</feature>
<name>A0A2B7XSG2_9EURO</name>
<evidence type="ECO:0000256" key="8">
    <source>
        <dbReference type="ARBA" id="ARBA00023326"/>
    </source>
</evidence>
<dbReference type="InterPro" id="IPR029058">
    <property type="entry name" value="AB_hydrolase_fold"/>
</dbReference>